<comment type="caution">
    <text evidence="7">The sequence shown here is derived from an EMBL/GenBank/DDBJ whole genome shotgun (WGS) entry which is preliminary data.</text>
</comment>
<proteinExistence type="inferred from homology"/>
<dbReference type="SUPFAM" id="SSF48371">
    <property type="entry name" value="ARM repeat"/>
    <property type="match status" value="1"/>
</dbReference>
<dbReference type="InterPro" id="IPR016024">
    <property type="entry name" value="ARM-type_fold"/>
</dbReference>
<sequence length="1038" mass="115556">MTLSVITVFILNDYNMLSPQAEVDESNLKACLHEVLLAALSSDQNVRNAAEQQIKVYEVMEDFGVCLAEVTVDTSSDFAIRQLASIILKQYVEVHWSKLADKFVLPETTDLAKAAIRQMLPLGLRDNDKKIRGTVAYAISAIAHWDWPDEWPELFPLLMEAVNSGEPDAVHGSMRVLAECSRELSDVNITKVAPILLPELFKIFLQSNTHGIRTRSQAAEIFNTCVCLIHDTDNTGVISSLLPAQFVSEFTLAFANALQVPNGPISDCGLKREVLKTLVNMMRNMPAMMGDAIPVVLSAVWQQLTEGAEYYISSEVNGSVDAGPQVDTDGESISFGNLAYSIFDFVESLLDTNKSKKVVKKSLSELVYYLIMYMQMTEEQMYSWIESPDQFVEDEDEESFSFSVRISAQDLFLSCCREFKKESSIAIMSAVHRHLQESEEKKIKGDVYWWKIHESCFLALGSVRNLVLKSLERSVIQFDFNSFLSTVVLEDLKAPPFLAGRSLWIASRFATLMSHDTLQKYLEATTHGLKPDQSAVIRISSVRAVFAYCDHLNNTALTALLTPFVPSLLEGLLHFVAQATVEVLSLILETLRVVLSINTEITTNYREKIISLAIAVVLKYSHDPLVSSLAGDLLTELASHGTCTAQLEAKLLPTIVSIFNAPIEKVAPGLVSMAMDILCNIIRKLEAPLSVAFIETAFPSMIRCAVNSDDNSILQSAGECTRAYISTATNQLWAWHDTENNSGASYVMQLISVLLNPKLTEYSASFAGRLVSVFITKSVDKLSNDDIDMILRAVLSKLQRSVTLTVTQSLLLIFAHLINARVESVISFLSQVPGPCGDSALQFVMNEWCEKQSMFFGSYDKKVSIVALTKLLQYGLTSNDERLQQINVRGEQIFSEGIRTRSKAAKEPEQWTVIPLLVKIYKLLLHELSSQLESGGKNLNFFQWEDASDSEDEEVCAEDGRQTLAELLNDNSVIGLDDDEDDYSDDEDAIHDPLNEINITDYVSSVVKEFCNTSAHGSHFVNHLNQPEKDLLVQITQS</sequence>
<dbReference type="PROSITE" id="PS50166">
    <property type="entry name" value="IMPORTIN_B_NT"/>
    <property type="match status" value="1"/>
</dbReference>
<comment type="subcellular location">
    <subcellularLocation>
        <location evidence="1">Nucleus</location>
    </subcellularLocation>
</comment>
<dbReference type="InterPro" id="IPR056840">
    <property type="entry name" value="HEAT_IPO9_central"/>
</dbReference>
<name>A0ABP0GZF8_CLALP</name>
<dbReference type="Pfam" id="PF03810">
    <property type="entry name" value="IBN_N"/>
    <property type="match status" value="1"/>
</dbReference>
<organism evidence="7 8">
    <name type="scientific">Clavelina lepadiformis</name>
    <name type="common">Light-bulb sea squirt</name>
    <name type="synonym">Ascidia lepadiformis</name>
    <dbReference type="NCBI Taxonomy" id="159417"/>
    <lineage>
        <taxon>Eukaryota</taxon>
        <taxon>Metazoa</taxon>
        <taxon>Chordata</taxon>
        <taxon>Tunicata</taxon>
        <taxon>Ascidiacea</taxon>
        <taxon>Aplousobranchia</taxon>
        <taxon>Clavelinidae</taxon>
        <taxon>Clavelina</taxon>
    </lineage>
</organism>
<dbReference type="Proteomes" id="UP001642483">
    <property type="component" value="Unassembled WGS sequence"/>
</dbReference>
<dbReference type="Pfam" id="PF25018">
    <property type="entry name" value="HEAT_IPO9_c"/>
    <property type="match status" value="1"/>
</dbReference>
<keyword evidence="4" id="KW-0653">Protein transport</keyword>
<dbReference type="PANTHER" id="PTHR10997">
    <property type="entry name" value="IMPORTIN-7, 8, 11"/>
    <property type="match status" value="1"/>
</dbReference>
<evidence type="ECO:0000313" key="8">
    <source>
        <dbReference type="Proteomes" id="UP001642483"/>
    </source>
</evidence>
<dbReference type="Pfam" id="PF25758">
    <property type="entry name" value="TPR_IPO11"/>
    <property type="match status" value="1"/>
</dbReference>
<reference evidence="7 8" key="1">
    <citation type="submission" date="2024-02" db="EMBL/GenBank/DDBJ databases">
        <authorList>
            <person name="Daric V."/>
            <person name="Darras S."/>
        </authorList>
    </citation>
    <scope>NUCLEOTIDE SEQUENCE [LARGE SCALE GENOMIC DNA]</scope>
</reference>
<evidence type="ECO:0000256" key="1">
    <source>
        <dbReference type="ARBA" id="ARBA00004123"/>
    </source>
</evidence>
<dbReference type="Gene3D" id="1.25.10.10">
    <property type="entry name" value="Leucine-rich Repeat Variant"/>
    <property type="match status" value="1"/>
</dbReference>
<evidence type="ECO:0000259" key="6">
    <source>
        <dbReference type="PROSITE" id="PS50166"/>
    </source>
</evidence>
<evidence type="ECO:0000256" key="3">
    <source>
        <dbReference type="ARBA" id="ARBA00022448"/>
    </source>
</evidence>
<evidence type="ECO:0000313" key="7">
    <source>
        <dbReference type="EMBL" id="CAK8697130.1"/>
    </source>
</evidence>
<evidence type="ECO:0000256" key="2">
    <source>
        <dbReference type="ARBA" id="ARBA00007991"/>
    </source>
</evidence>
<dbReference type="InterPro" id="IPR058669">
    <property type="entry name" value="TPR_IPO7/11-like"/>
</dbReference>
<dbReference type="InterPro" id="IPR001494">
    <property type="entry name" value="Importin-beta_N"/>
</dbReference>
<comment type="similarity">
    <text evidence="2">Belongs to the importin beta family.</text>
</comment>
<evidence type="ECO:0000256" key="4">
    <source>
        <dbReference type="ARBA" id="ARBA00022927"/>
    </source>
</evidence>
<accession>A0ABP0GZF8</accession>
<evidence type="ECO:0000256" key="5">
    <source>
        <dbReference type="ARBA" id="ARBA00023242"/>
    </source>
</evidence>
<gene>
    <name evidence="7" type="ORF">CVLEPA_LOCUS30407</name>
</gene>
<dbReference type="PANTHER" id="PTHR10997:SF9">
    <property type="entry name" value="IMPORTIN-9"/>
    <property type="match status" value="1"/>
</dbReference>
<dbReference type="InterPro" id="IPR011989">
    <property type="entry name" value="ARM-like"/>
</dbReference>
<keyword evidence="3" id="KW-0813">Transport</keyword>
<keyword evidence="5" id="KW-0539">Nucleus</keyword>
<dbReference type="SMART" id="SM00913">
    <property type="entry name" value="IBN_N"/>
    <property type="match status" value="1"/>
</dbReference>
<dbReference type="EMBL" id="CAWYQH010000163">
    <property type="protein sequence ID" value="CAK8697130.1"/>
    <property type="molecule type" value="Genomic_DNA"/>
</dbReference>
<keyword evidence="8" id="KW-1185">Reference proteome</keyword>
<feature type="domain" description="Importin N-terminal" evidence="6">
    <location>
        <begin position="50"/>
        <end position="120"/>
    </location>
</feature>
<protein>
    <recommendedName>
        <fullName evidence="6">Importin N-terminal domain-containing protein</fullName>
    </recommendedName>
</protein>